<reference evidence="1 2" key="1">
    <citation type="journal article" date="2020" name="Genomics">
        <title>Complete, high-quality genomes from long-read metagenomic sequencing of two wolf lichen thalli reveals enigmatic genome architecture.</title>
        <authorList>
            <person name="McKenzie S.K."/>
            <person name="Walston R.F."/>
            <person name="Allen J.L."/>
        </authorList>
    </citation>
    <scope>NUCLEOTIDE SEQUENCE [LARGE SCALE GENOMIC DNA]</scope>
    <source>
        <strain evidence="1">WasteWater2</strain>
    </source>
</reference>
<evidence type="ECO:0000313" key="2">
    <source>
        <dbReference type="Proteomes" id="UP000578531"/>
    </source>
</evidence>
<name>A0A8H6CQ67_9LECA</name>
<sequence length="206" mass="22939">MPAFHDTWLSPNISIPPISTGADHNHHDRSTSGLQICRLCSDGFHTENNLSHTRARSPCADLSCTGCTWLWRNGDAACHKCVARFTCPSQEQESSSSGVDGLPNSSYRVLVPDEAYEGDDERGVFSKVGNVPSASPRLSMRKKERWAQRNRDFFFVSDKQRLGDLDTTSGKARKRPLRLRRSCGREALSQRAENTWHDGVYGDVAG</sequence>
<dbReference type="RefSeq" id="XP_037159066.1">
    <property type="nucleotide sequence ID" value="XM_037314086.1"/>
</dbReference>
<dbReference type="AlphaFoldDB" id="A0A8H6CQ67"/>
<accession>A0A8H6CQ67</accession>
<dbReference type="Proteomes" id="UP000578531">
    <property type="component" value="Unassembled WGS sequence"/>
</dbReference>
<organism evidence="1 2">
    <name type="scientific">Letharia columbiana</name>
    <dbReference type="NCBI Taxonomy" id="112416"/>
    <lineage>
        <taxon>Eukaryota</taxon>
        <taxon>Fungi</taxon>
        <taxon>Dikarya</taxon>
        <taxon>Ascomycota</taxon>
        <taxon>Pezizomycotina</taxon>
        <taxon>Lecanoromycetes</taxon>
        <taxon>OSLEUM clade</taxon>
        <taxon>Lecanoromycetidae</taxon>
        <taxon>Lecanorales</taxon>
        <taxon>Lecanorineae</taxon>
        <taxon>Parmeliaceae</taxon>
        <taxon>Letharia</taxon>
    </lineage>
</organism>
<gene>
    <name evidence="1" type="ORF">HO173_012214</name>
</gene>
<dbReference type="GeneID" id="59293850"/>
<evidence type="ECO:0000313" key="1">
    <source>
        <dbReference type="EMBL" id="KAF6227575.1"/>
    </source>
</evidence>
<proteinExistence type="predicted"/>
<protein>
    <submittedName>
        <fullName evidence="1">Uncharacterized protein</fullName>
    </submittedName>
</protein>
<dbReference type="EMBL" id="JACCJC010000085">
    <property type="protein sequence ID" value="KAF6227575.1"/>
    <property type="molecule type" value="Genomic_DNA"/>
</dbReference>
<comment type="caution">
    <text evidence="1">The sequence shown here is derived from an EMBL/GenBank/DDBJ whole genome shotgun (WGS) entry which is preliminary data.</text>
</comment>
<keyword evidence="2" id="KW-1185">Reference proteome</keyword>